<dbReference type="GO" id="GO:0000785">
    <property type="term" value="C:chromatin"/>
    <property type="evidence" value="ECO:0007669"/>
    <property type="project" value="TreeGrafter"/>
</dbReference>
<protein>
    <recommendedName>
        <fullName evidence="1">N-acetyltransferase ESCO acetyl-transferase domain-containing protein</fullName>
    </recommendedName>
</protein>
<proteinExistence type="predicted"/>
<dbReference type="GO" id="GO:0007064">
    <property type="term" value="P:mitotic sister chromatid cohesion"/>
    <property type="evidence" value="ECO:0007669"/>
    <property type="project" value="TreeGrafter"/>
</dbReference>
<dbReference type="GO" id="GO:0005634">
    <property type="term" value="C:nucleus"/>
    <property type="evidence" value="ECO:0007669"/>
    <property type="project" value="TreeGrafter"/>
</dbReference>
<dbReference type="GO" id="GO:0061733">
    <property type="term" value="F:protein-lysine-acetyltransferase activity"/>
    <property type="evidence" value="ECO:0007669"/>
    <property type="project" value="TreeGrafter"/>
</dbReference>
<dbReference type="SUPFAM" id="SSF55729">
    <property type="entry name" value="Acyl-CoA N-acyltransferases (Nat)"/>
    <property type="match status" value="1"/>
</dbReference>
<dbReference type="InterPro" id="IPR028009">
    <property type="entry name" value="ESCO_Acetyltransf_dom"/>
</dbReference>
<accession>A0A8H7UEN7</accession>
<dbReference type="InterPro" id="IPR016181">
    <property type="entry name" value="Acyl_CoA_acyltransferase"/>
</dbReference>
<gene>
    <name evidence="2" type="ORF">INT43_007784</name>
</gene>
<sequence length="246" mass="27501">MVQTTQKNSIESLTSDNALQCQTQHKGKTTSRQSRPSCTKIALGIQRKTTEKKLKVDTNCLRYSGYANEKVLVFDDNGQRIVMVGSGSSRHQLRKLQHVVSLINCHLSSPEISLRHLLCCKSFLFIGRAKQILGCVVAEPISFAYRVTQSQTQVSSAVFCSRDRIAAHCGISRIWVDPNHRGKRIATQLLDAVCRWFVYGQPLQRKSIAFSQPTGDGKSLAVHYTGTSEFLVYPEEAELLQIDVSK</sequence>
<evidence type="ECO:0000313" key="2">
    <source>
        <dbReference type="EMBL" id="KAG2177128.1"/>
    </source>
</evidence>
<dbReference type="OrthoDB" id="428854at2759"/>
<dbReference type="CDD" id="cd04301">
    <property type="entry name" value="NAT_SF"/>
    <property type="match status" value="1"/>
</dbReference>
<organism evidence="2 3">
    <name type="scientific">Mortierella isabellina</name>
    <name type="common">Filamentous fungus</name>
    <name type="synonym">Umbelopsis isabellina</name>
    <dbReference type="NCBI Taxonomy" id="91625"/>
    <lineage>
        <taxon>Eukaryota</taxon>
        <taxon>Fungi</taxon>
        <taxon>Fungi incertae sedis</taxon>
        <taxon>Mucoromycota</taxon>
        <taxon>Mucoromycotina</taxon>
        <taxon>Umbelopsidomycetes</taxon>
        <taxon>Umbelopsidales</taxon>
        <taxon>Umbelopsidaceae</taxon>
        <taxon>Umbelopsis</taxon>
    </lineage>
</organism>
<dbReference type="PANTHER" id="PTHR45884">
    <property type="entry name" value="N-ACETYLTRANSFERASE ECO"/>
    <property type="match status" value="1"/>
</dbReference>
<name>A0A8H7UEN7_MORIS</name>
<feature type="domain" description="N-acetyltransferase ESCO acetyl-transferase" evidence="1">
    <location>
        <begin position="167"/>
        <end position="233"/>
    </location>
</feature>
<evidence type="ECO:0000259" key="1">
    <source>
        <dbReference type="Pfam" id="PF13880"/>
    </source>
</evidence>
<dbReference type="AlphaFoldDB" id="A0A8H7UEN7"/>
<evidence type="ECO:0000313" key="3">
    <source>
        <dbReference type="Proteomes" id="UP000654370"/>
    </source>
</evidence>
<dbReference type="Pfam" id="PF13880">
    <property type="entry name" value="Acetyltransf_13"/>
    <property type="match status" value="1"/>
</dbReference>
<dbReference type="Proteomes" id="UP000654370">
    <property type="component" value="Unassembled WGS sequence"/>
</dbReference>
<dbReference type="EMBL" id="JAEPQZ010000009">
    <property type="protein sequence ID" value="KAG2177128.1"/>
    <property type="molecule type" value="Genomic_DNA"/>
</dbReference>
<reference evidence="2" key="1">
    <citation type="submission" date="2020-12" db="EMBL/GenBank/DDBJ databases">
        <title>Metabolic potential, ecology and presence of endohyphal bacteria is reflected in genomic diversity of Mucoromycotina.</title>
        <authorList>
            <person name="Muszewska A."/>
            <person name="Okrasinska A."/>
            <person name="Steczkiewicz K."/>
            <person name="Drgas O."/>
            <person name="Orlowska M."/>
            <person name="Perlinska-Lenart U."/>
            <person name="Aleksandrzak-Piekarczyk T."/>
            <person name="Szatraj K."/>
            <person name="Zielenkiewicz U."/>
            <person name="Pilsyk S."/>
            <person name="Malc E."/>
            <person name="Mieczkowski P."/>
            <person name="Kruszewska J.S."/>
            <person name="Biernat P."/>
            <person name="Pawlowska J."/>
        </authorList>
    </citation>
    <scope>NUCLEOTIDE SEQUENCE</scope>
    <source>
        <strain evidence="2">WA0000067209</strain>
    </source>
</reference>
<comment type="caution">
    <text evidence="2">The sequence shown here is derived from an EMBL/GenBank/DDBJ whole genome shotgun (WGS) entry which is preliminary data.</text>
</comment>
<dbReference type="Gene3D" id="3.40.630.30">
    <property type="match status" value="1"/>
</dbReference>
<keyword evidence="3" id="KW-1185">Reference proteome</keyword>
<dbReference type="PANTHER" id="PTHR45884:SF2">
    <property type="entry name" value="N-ACETYLTRANSFERASE ECO"/>
    <property type="match status" value="1"/>
</dbReference>